<dbReference type="EMBL" id="CP076456">
    <property type="protein sequence ID" value="QWQ37732.1"/>
    <property type="molecule type" value="Genomic_DNA"/>
</dbReference>
<dbReference type="AlphaFoldDB" id="A0A975XMD6"/>
<name>A0A975XMD6_9MICC</name>
<sequence>MQTPDQNTEIFGSMAALAGLDLSPERALALAEAAAPIHALLRTLSSQDLGETPPASAFSAAWK</sequence>
<proteinExistence type="predicted"/>
<protein>
    <submittedName>
        <fullName evidence="1">Uncharacterized protein</fullName>
    </submittedName>
</protein>
<accession>A0A975XMD6</accession>
<dbReference type="RefSeq" id="WP_207346727.1">
    <property type="nucleotide sequence ID" value="NZ_CP076456.1"/>
</dbReference>
<keyword evidence="2" id="KW-1185">Reference proteome</keyword>
<dbReference type="Proteomes" id="UP000680588">
    <property type="component" value="Chromosome"/>
</dbReference>
<evidence type="ECO:0000313" key="1">
    <source>
        <dbReference type="EMBL" id="QWQ37732.1"/>
    </source>
</evidence>
<organism evidence="1 2">
    <name type="scientific">Arthrobacter sunyaminii</name>
    <dbReference type="NCBI Taxonomy" id="2816859"/>
    <lineage>
        <taxon>Bacteria</taxon>
        <taxon>Bacillati</taxon>
        <taxon>Actinomycetota</taxon>
        <taxon>Actinomycetes</taxon>
        <taxon>Micrococcales</taxon>
        <taxon>Micrococcaceae</taxon>
        <taxon>Arthrobacter</taxon>
    </lineage>
</organism>
<evidence type="ECO:0000313" key="2">
    <source>
        <dbReference type="Proteomes" id="UP000680588"/>
    </source>
</evidence>
<dbReference type="KEGG" id="asun:KG104_08540"/>
<reference evidence="1" key="1">
    <citation type="submission" date="2021-06" db="EMBL/GenBank/DDBJ databases">
        <title>Novel species in genus Arthrobacter.</title>
        <authorList>
            <person name="Zhang G."/>
        </authorList>
    </citation>
    <scope>NUCLEOTIDE SEQUENCE</scope>
    <source>
        <strain evidence="1">Zg-ZUI122</strain>
    </source>
</reference>
<gene>
    <name evidence="1" type="ORF">KG104_08540</name>
</gene>